<accession>A0A166WBQ8</accession>
<dbReference type="EMBL" id="KV417482">
    <property type="protein sequence ID" value="KZP33595.1"/>
    <property type="molecule type" value="Genomic_DNA"/>
</dbReference>
<evidence type="ECO:0000313" key="2">
    <source>
        <dbReference type="Proteomes" id="UP000076532"/>
    </source>
</evidence>
<dbReference type="AlphaFoldDB" id="A0A166WBQ8"/>
<protein>
    <submittedName>
        <fullName evidence="1">Uncharacterized protein</fullName>
    </submittedName>
</protein>
<sequence length="137" mass="15012">MLSELDGDEINRLENILTLTNDVHSAFGALKLYFDPVENQPNSYSVRKTTKFWPAPYLKEGIVVTFKSTNRLLPLPDPRYLALHAACAKIAHTSGAAEAIDSCLRDYEEVHVLARDGSSSEVLGQALALALSQVTVP</sequence>
<dbReference type="Proteomes" id="UP000076532">
    <property type="component" value="Unassembled WGS sequence"/>
</dbReference>
<gene>
    <name evidence="1" type="ORF">FIBSPDRAFT_847511</name>
</gene>
<keyword evidence="2" id="KW-1185">Reference proteome</keyword>
<evidence type="ECO:0000313" key="1">
    <source>
        <dbReference type="EMBL" id="KZP33595.1"/>
    </source>
</evidence>
<dbReference type="OrthoDB" id="2104739at2759"/>
<organism evidence="1 2">
    <name type="scientific">Athelia psychrophila</name>
    <dbReference type="NCBI Taxonomy" id="1759441"/>
    <lineage>
        <taxon>Eukaryota</taxon>
        <taxon>Fungi</taxon>
        <taxon>Dikarya</taxon>
        <taxon>Basidiomycota</taxon>
        <taxon>Agaricomycotina</taxon>
        <taxon>Agaricomycetes</taxon>
        <taxon>Agaricomycetidae</taxon>
        <taxon>Atheliales</taxon>
        <taxon>Atheliaceae</taxon>
        <taxon>Athelia</taxon>
    </lineage>
</organism>
<proteinExistence type="predicted"/>
<name>A0A166WBQ8_9AGAM</name>
<reference evidence="1 2" key="1">
    <citation type="journal article" date="2016" name="Mol. Biol. Evol.">
        <title>Comparative Genomics of Early-Diverging Mushroom-Forming Fungi Provides Insights into the Origins of Lignocellulose Decay Capabilities.</title>
        <authorList>
            <person name="Nagy L.G."/>
            <person name="Riley R."/>
            <person name="Tritt A."/>
            <person name="Adam C."/>
            <person name="Daum C."/>
            <person name="Floudas D."/>
            <person name="Sun H."/>
            <person name="Yadav J.S."/>
            <person name="Pangilinan J."/>
            <person name="Larsson K.H."/>
            <person name="Matsuura K."/>
            <person name="Barry K."/>
            <person name="Labutti K."/>
            <person name="Kuo R."/>
            <person name="Ohm R.A."/>
            <person name="Bhattacharya S.S."/>
            <person name="Shirouzu T."/>
            <person name="Yoshinaga Y."/>
            <person name="Martin F.M."/>
            <person name="Grigoriev I.V."/>
            <person name="Hibbett D.S."/>
        </authorList>
    </citation>
    <scope>NUCLEOTIDE SEQUENCE [LARGE SCALE GENOMIC DNA]</scope>
    <source>
        <strain evidence="1 2">CBS 109695</strain>
    </source>
</reference>
<dbReference type="STRING" id="436010.A0A166WBQ8"/>